<evidence type="ECO:0000256" key="1">
    <source>
        <dbReference type="SAM" id="MobiDB-lite"/>
    </source>
</evidence>
<dbReference type="Gene3D" id="2.40.70.10">
    <property type="entry name" value="Acid Proteases"/>
    <property type="match status" value="1"/>
</dbReference>
<dbReference type="AlphaFoldDB" id="A0A1U7ZY03"/>
<proteinExistence type="predicted"/>
<sequence length="375" mass="43207">MSHVQKYIYAEEAQAQLRDEDEKPDKKMRDTDEQKSERLDKDHKRQDPRPDHRPWTPPPTYWNFTLLNISRFEILMQICNRNYVRWPEKMKTQSNKRNRDKYYEFHKGHGHDTKKCFYLRNNIEDLIRRGYISDFIDRSEKLAQEERRMGEDQQPLPQGPLASVIHLISGGTVIEGESSSGRKKYARLCEIDDRGHKKKCSPSITFTDDNLQGVQTPHDNALVITAEVANFEVRWILVDTGSSADVLFEDAFEKFGMDREWLTPVNTPMMVFSGEPLLPTRRITLPLLIGDGDVTATTVVDFIVIRCHSSYNAILGRSTLNTLESTVLANHLTMKFLTKYNIWGGTRRPKNNAAVLSALLLRTTSDCRDTDGEGL</sequence>
<dbReference type="PANTHER" id="PTHR33240:SF8">
    <property type="entry name" value="OS03G0439900 PROTEIN"/>
    <property type="match status" value="1"/>
</dbReference>
<dbReference type="GeneID" id="104598369"/>
<name>A0A1U7ZY03_NELNU</name>
<dbReference type="OrthoDB" id="1739701at2759"/>
<dbReference type="InterPro" id="IPR021109">
    <property type="entry name" value="Peptidase_aspartic_dom_sf"/>
</dbReference>
<protein>
    <submittedName>
        <fullName evidence="3">Uncharacterized protein LOC104598369</fullName>
    </submittedName>
</protein>
<dbReference type="KEGG" id="nnu:104598369"/>
<evidence type="ECO:0000313" key="2">
    <source>
        <dbReference type="Proteomes" id="UP000189703"/>
    </source>
</evidence>
<dbReference type="OMA" id="FIVIRCH"/>
<dbReference type="Proteomes" id="UP000189703">
    <property type="component" value="Unplaced"/>
</dbReference>
<dbReference type="InParanoid" id="A0A1U7ZY03"/>
<evidence type="ECO:0000313" key="3">
    <source>
        <dbReference type="RefSeq" id="XP_010258706.1"/>
    </source>
</evidence>
<dbReference type="PANTHER" id="PTHR33240">
    <property type="entry name" value="OS08G0508500 PROTEIN"/>
    <property type="match status" value="1"/>
</dbReference>
<keyword evidence="2" id="KW-1185">Reference proteome</keyword>
<accession>A0A1U7ZY03</accession>
<reference evidence="3" key="1">
    <citation type="submission" date="2025-08" db="UniProtKB">
        <authorList>
            <consortium name="RefSeq"/>
        </authorList>
    </citation>
    <scope>IDENTIFICATION</scope>
</reference>
<dbReference type="RefSeq" id="XP_010258706.1">
    <property type="nucleotide sequence ID" value="XM_010260404.1"/>
</dbReference>
<gene>
    <name evidence="3" type="primary">LOC104598369</name>
</gene>
<organism evidence="2 3">
    <name type="scientific">Nelumbo nucifera</name>
    <name type="common">Sacred lotus</name>
    <dbReference type="NCBI Taxonomy" id="4432"/>
    <lineage>
        <taxon>Eukaryota</taxon>
        <taxon>Viridiplantae</taxon>
        <taxon>Streptophyta</taxon>
        <taxon>Embryophyta</taxon>
        <taxon>Tracheophyta</taxon>
        <taxon>Spermatophyta</taxon>
        <taxon>Magnoliopsida</taxon>
        <taxon>Proteales</taxon>
        <taxon>Nelumbonaceae</taxon>
        <taxon>Nelumbo</taxon>
    </lineage>
</organism>
<dbReference type="CDD" id="cd00303">
    <property type="entry name" value="retropepsin_like"/>
    <property type="match status" value="1"/>
</dbReference>
<dbReference type="eggNOG" id="KOG0017">
    <property type="taxonomic scope" value="Eukaryota"/>
</dbReference>
<feature type="region of interest" description="Disordered" evidence="1">
    <location>
        <begin position="1"/>
        <end position="56"/>
    </location>
</feature>
<feature type="compositionally biased region" description="Basic and acidic residues" evidence="1">
    <location>
        <begin position="17"/>
        <end position="54"/>
    </location>
</feature>